<dbReference type="EMBL" id="JACAGB010000021">
    <property type="protein sequence ID" value="KAF6309700.1"/>
    <property type="molecule type" value="Genomic_DNA"/>
</dbReference>
<comment type="caution">
    <text evidence="1">The sequence shown here is derived from an EMBL/GenBank/DDBJ whole genome shotgun (WGS) entry which is preliminary data.</text>
</comment>
<gene>
    <name evidence="1" type="ORF">mPipKuh1_009150</name>
</gene>
<organism evidence="1 2">
    <name type="scientific">Pipistrellus kuhlii</name>
    <name type="common">Kuhl's pipistrelle</name>
    <dbReference type="NCBI Taxonomy" id="59472"/>
    <lineage>
        <taxon>Eukaryota</taxon>
        <taxon>Metazoa</taxon>
        <taxon>Chordata</taxon>
        <taxon>Craniata</taxon>
        <taxon>Vertebrata</taxon>
        <taxon>Euteleostomi</taxon>
        <taxon>Mammalia</taxon>
        <taxon>Eutheria</taxon>
        <taxon>Laurasiatheria</taxon>
        <taxon>Chiroptera</taxon>
        <taxon>Yangochiroptera</taxon>
        <taxon>Vespertilionidae</taxon>
        <taxon>Pipistrellus</taxon>
    </lineage>
</organism>
<accession>A0A7J7U9Y8</accession>
<protein>
    <submittedName>
        <fullName evidence="1">Uncharacterized protein</fullName>
    </submittedName>
</protein>
<proteinExistence type="predicted"/>
<dbReference type="AlphaFoldDB" id="A0A7J7U9Y8"/>
<evidence type="ECO:0000313" key="1">
    <source>
        <dbReference type="EMBL" id="KAF6309700.1"/>
    </source>
</evidence>
<evidence type="ECO:0000313" key="2">
    <source>
        <dbReference type="Proteomes" id="UP000558488"/>
    </source>
</evidence>
<keyword evidence="2" id="KW-1185">Reference proteome</keyword>
<reference evidence="1 2" key="1">
    <citation type="journal article" date="2020" name="Nature">
        <title>Six reference-quality genomes reveal evolution of bat adaptations.</title>
        <authorList>
            <person name="Jebb D."/>
            <person name="Huang Z."/>
            <person name="Pippel M."/>
            <person name="Hughes G.M."/>
            <person name="Lavrichenko K."/>
            <person name="Devanna P."/>
            <person name="Winkler S."/>
            <person name="Jermiin L.S."/>
            <person name="Skirmuntt E.C."/>
            <person name="Katzourakis A."/>
            <person name="Burkitt-Gray L."/>
            <person name="Ray D.A."/>
            <person name="Sullivan K.A.M."/>
            <person name="Roscito J.G."/>
            <person name="Kirilenko B.M."/>
            <person name="Davalos L.M."/>
            <person name="Corthals A.P."/>
            <person name="Power M.L."/>
            <person name="Jones G."/>
            <person name="Ransome R.D."/>
            <person name="Dechmann D.K.N."/>
            <person name="Locatelli A.G."/>
            <person name="Puechmaille S.J."/>
            <person name="Fedrigo O."/>
            <person name="Jarvis E.D."/>
            <person name="Hiller M."/>
            <person name="Vernes S.C."/>
            <person name="Myers E.W."/>
            <person name="Teeling E.C."/>
        </authorList>
    </citation>
    <scope>NUCLEOTIDE SEQUENCE [LARGE SCALE GENOMIC DNA]</scope>
    <source>
        <strain evidence="1">MPipKuh1</strain>
        <tissue evidence="1">Flight muscle</tissue>
    </source>
</reference>
<dbReference type="Proteomes" id="UP000558488">
    <property type="component" value="Unassembled WGS sequence"/>
</dbReference>
<sequence length="181" mass="19407">MTLTPGWPRCSLSGPCGLSVSPTGRRWAGVGEHGAPQPPPALGHIFQGSLVRGLQGGMGLADEKDGFRSWRSSAFKSRDSHHWWVANGREGPSHGLRGLGTRVSHTVLEKWPNPKEDQQTLQSWHWTPPSLLHTLGASQAAPSGALRAQVQPSPGSCNASVPGVWKDRVSCSQILSLSTLR</sequence>
<name>A0A7J7U9Y8_PIPKU</name>